<keyword evidence="6 14" id="KW-0067">ATP-binding</keyword>
<dbReference type="Pfam" id="PF00005">
    <property type="entry name" value="ABC_tran"/>
    <property type="match status" value="1"/>
</dbReference>
<sequence>MATTQEQQETGWQIYLRLLKYLKPLLPAFAISIVGFMIFAATTPGQAKLLELLVDAIENKDHNARYWIPPAIAGLYLIRGVGTFLGSYFMAMVGTRIVTTLRTEIFSHLMRLPVNYYDEQNSGQIIARTVFNTGMVTGAATDAIRTLIREGFTVIGLLAYAFYLNWKMSLIFFAVAPFIGLIVVNVGKRLRKLSTKVQDSVAEITQVCSEAIVGNRMVKTFLGEERETERFVNVNEKNYKQQMKMVKIQALNTPVMQLIIVAAMGVIVFLILAPEFLSEMTTGQYVAYITTIGLIPKPVRQLSGVNAMIQKGIAAAINIFAMLDLPTERNTGTKRVESLRGEIEVSGLSFGYNPETPALRDINFSAKPGQVTALVGRSGSGKSTLASLIARFYDYEVGEIRVDGVDIRDYDLYDYRSQLGIVTQNVVLFNDTIANNIAYGCNAAFGDMEAIRRAADAAHATGFIESLPEGFETMVGESGVKLSGGQRQRIAIARTLLKNTPLLVLDEATSALDNESERAIQTALTEFMKNRTTLVIAHRLSTIVNADQILVMDGGEIVERGTHAELLEQKGYYSTLYEQGFEE</sequence>
<dbReference type="GO" id="GO:0034040">
    <property type="term" value="F:ATPase-coupled lipid transmembrane transporter activity"/>
    <property type="evidence" value="ECO:0007669"/>
    <property type="project" value="InterPro"/>
</dbReference>
<dbReference type="PROSITE" id="PS50893">
    <property type="entry name" value="ABC_TRANSPORTER_2"/>
    <property type="match status" value="1"/>
</dbReference>
<keyword evidence="7" id="KW-1278">Translocase</keyword>
<dbReference type="InterPro" id="IPR003439">
    <property type="entry name" value="ABC_transporter-like_ATP-bd"/>
</dbReference>
<keyword evidence="3" id="KW-1003">Cell membrane</keyword>
<dbReference type="InterPro" id="IPR027417">
    <property type="entry name" value="P-loop_NTPase"/>
</dbReference>
<feature type="transmembrane region" description="Helical" evidence="11">
    <location>
        <begin position="147"/>
        <end position="164"/>
    </location>
</feature>
<dbReference type="RefSeq" id="WP_183409549.1">
    <property type="nucleotide sequence ID" value="NZ_JACHWY010000001.1"/>
</dbReference>
<dbReference type="InterPro" id="IPR036640">
    <property type="entry name" value="ABC1_TM_sf"/>
</dbReference>
<keyword evidence="14" id="KW-0378">Hydrolase</keyword>
<evidence type="ECO:0000256" key="2">
    <source>
        <dbReference type="ARBA" id="ARBA00022448"/>
    </source>
</evidence>
<dbReference type="GO" id="GO:0005886">
    <property type="term" value="C:plasma membrane"/>
    <property type="evidence" value="ECO:0007669"/>
    <property type="project" value="UniProtKB-SubCell"/>
</dbReference>
<dbReference type="CDD" id="cd18552">
    <property type="entry name" value="ABC_6TM_MsbA_like"/>
    <property type="match status" value="1"/>
</dbReference>
<dbReference type="GO" id="GO:0015421">
    <property type="term" value="F:ABC-type oligopeptide transporter activity"/>
    <property type="evidence" value="ECO:0007669"/>
    <property type="project" value="TreeGrafter"/>
</dbReference>
<evidence type="ECO:0000259" key="13">
    <source>
        <dbReference type="PROSITE" id="PS50929"/>
    </source>
</evidence>
<dbReference type="InterPro" id="IPR003593">
    <property type="entry name" value="AAA+_ATPase"/>
</dbReference>
<evidence type="ECO:0000256" key="10">
    <source>
        <dbReference type="ARBA" id="ARBA00023136"/>
    </source>
</evidence>
<feature type="transmembrane region" description="Helical" evidence="11">
    <location>
        <begin position="170"/>
        <end position="187"/>
    </location>
</feature>
<evidence type="ECO:0000256" key="1">
    <source>
        <dbReference type="ARBA" id="ARBA00004651"/>
    </source>
</evidence>
<keyword evidence="2" id="KW-0813">Transport</keyword>
<dbReference type="Pfam" id="PF00664">
    <property type="entry name" value="ABC_membrane"/>
    <property type="match status" value="1"/>
</dbReference>
<gene>
    <name evidence="14" type="ORF">FHR99_001129</name>
</gene>
<comment type="subcellular location">
    <subcellularLocation>
        <location evidence="1">Cell membrane</location>
        <topology evidence="1">Multi-pass membrane protein</topology>
    </subcellularLocation>
</comment>
<dbReference type="Proteomes" id="UP000537130">
    <property type="component" value="Unassembled WGS sequence"/>
</dbReference>
<evidence type="ECO:0000259" key="12">
    <source>
        <dbReference type="PROSITE" id="PS50893"/>
    </source>
</evidence>
<organism evidence="14 15">
    <name type="scientific">Litorivivens lipolytica</name>
    <dbReference type="NCBI Taxonomy" id="1524264"/>
    <lineage>
        <taxon>Bacteria</taxon>
        <taxon>Pseudomonadati</taxon>
        <taxon>Pseudomonadota</taxon>
        <taxon>Gammaproteobacteria</taxon>
        <taxon>Litorivivens</taxon>
    </lineage>
</organism>
<dbReference type="InterPro" id="IPR039421">
    <property type="entry name" value="Type_1_exporter"/>
</dbReference>
<dbReference type="FunFam" id="3.40.50.300:FF:000221">
    <property type="entry name" value="Multidrug ABC transporter ATP-binding protein"/>
    <property type="match status" value="1"/>
</dbReference>
<feature type="domain" description="ABC transporter" evidence="12">
    <location>
        <begin position="343"/>
        <end position="579"/>
    </location>
</feature>
<evidence type="ECO:0000313" key="14">
    <source>
        <dbReference type="EMBL" id="MBB3046893.1"/>
    </source>
</evidence>
<dbReference type="InterPro" id="IPR011917">
    <property type="entry name" value="ABC_transpr_lipidA"/>
</dbReference>
<evidence type="ECO:0000256" key="7">
    <source>
        <dbReference type="ARBA" id="ARBA00022967"/>
    </source>
</evidence>
<dbReference type="EC" id="3.6.3.-" evidence="14"/>
<dbReference type="PANTHER" id="PTHR43394:SF1">
    <property type="entry name" value="ATP-BINDING CASSETTE SUB-FAMILY B MEMBER 10, MITOCHONDRIAL"/>
    <property type="match status" value="1"/>
</dbReference>
<keyword evidence="10 11" id="KW-0472">Membrane</keyword>
<feature type="transmembrane region" description="Helical" evidence="11">
    <location>
        <begin position="67"/>
        <end position="91"/>
    </location>
</feature>
<comment type="caution">
    <text evidence="14">The sequence shown here is derived from an EMBL/GenBank/DDBJ whole genome shotgun (WGS) entry which is preliminary data.</text>
</comment>
<dbReference type="InterPro" id="IPR017871">
    <property type="entry name" value="ABC_transporter-like_CS"/>
</dbReference>
<reference evidence="14 15" key="1">
    <citation type="submission" date="2020-08" db="EMBL/GenBank/DDBJ databases">
        <title>Genomic Encyclopedia of Type Strains, Phase III (KMG-III): the genomes of soil and plant-associated and newly described type strains.</title>
        <authorList>
            <person name="Whitman W."/>
        </authorList>
    </citation>
    <scope>NUCLEOTIDE SEQUENCE [LARGE SCALE GENOMIC DNA]</scope>
    <source>
        <strain evidence="14 15">CECT 8654</strain>
    </source>
</reference>
<evidence type="ECO:0000256" key="11">
    <source>
        <dbReference type="SAM" id="Phobius"/>
    </source>
</evidence>
<feature type="transmembrane region" description="Helical" evidence="11">
    <location>
        <begin position="250"/>
        <end position="272"/>
    </location>
</feature>
<keyword evidence="4 11" id="KW-0812">Transmembrane</keyword>
<feature type="transmembrane region" description="Helical" evidence="11">
    <location>
        <begin position="25"/>
        <end position="47"/>
    </location>
</feature>
<keyword evidence="15" id="KW-1185">Reference proteome</keyword>
<dbReference type="SUPFAM" id="SSF52540">
    <property type="entry name" value="P-loop containing nucleoside triphosphate hydrolases"/>
    <property type="match status" value="1"/>
</dbReference>
<dbReference type="InterPro" id="IPR011527">
    <property type="entry name" value="ABC1_TM_dom"/>
</dbReference>
<keyword evidence="9" id="KW-0445">Lipid transport</keyword>
<protein>
    <submittedName>
        <fullName evidence="14">Subfamily B ATP-binding cassette protein MsbA</fullName>
        <ecNumber evidence="14">3.6.3.-</ecNumber>
    </submittedName>
</protein>
<evidence type="ECO:0000256" key="9">
    <source>
        <dbReference type="ARBA" id="ARBA00023055"/>
    </source>
</evidence>
<dbReference type="Gene3D" id="1.20.1560.10">
    <property type="entry name" value="ABC transporter type 1, transmembrane domain"/>
    <property type="match status" value="1"/>
</dbReference>
<dbReference type="EMBL" id="JACHWY010000001">
    <property type="protein sequence ID" value="MBB3046893.1"/>
    <property type="molecule type" value="Genomic_DNA"/>
</dbReference>
<dbReference type="PROSITE" id="PS00211">
    <property type="entry name" value="ABC_TRANSPORTER_1"/>
    <property type="match status" value="1"/>
</dbReference>
<accession>A0A7W4Z561</accession>
<evidence type="ECO:0000256" key="5">
    <source>
        <dbReference type="ARBA" id="ARBA00022741"/>
    </source>
</evidence>
<dbReference type="PANTHER" id="PTHR43394">
    <property type="entry name" value="ATP-DEPENDENT PERMEASE MDL1, MITOCHONDRIAL"/>
    <property type="match status" value="1"/>
</dbReference>
<evidence type="ECO:0000313" key="15">
    <source>
        <dbReference type="Proteomes" id="UP000537130"/>
    </source>
</evidence>
<evidence type="ECO:0000256" key="8">
    <source>
        <dbReference type="ARBA" id="ARBA00022989"/>
    </source>
</evidence>
<dbReference type="GO" id="GO:0016887">
    <property type="term" value="F:ATP hydrolysis activity"/>
    <property type="evidence" value="ECO:0007669"/>
    <property type="project" value="InterPro"/>
</dbReference>
<dbReference type="NCBIfam" id="TIGR02203">
    <property type="entry name" value="MsbA_lipidA"/>
    <property type="match status" value="1"/>
</dbReference>
<keyword evidence="8 11" id="KW-1133">Transmembrane helix</keyword>
<proteinExistence type="predicted"/>
<dbReference type="Gene3D" id="3.40.50.300">
    <property type="entry name" value="P-loop containing nucleotide triphosphate hydrolases"/>
    <property type="match status" value="1"/>
</dbReference>
<evidence type="ECO:0000256" key="6">
    <source>
        <dbReference type="ARBA" id="ARBA00022840"/>
    </source>
</evidence>
<dbReference type="SUPFAM" id="SSF90123">
    <property type="entry name" value="ABC transporter transmembrane region"/>
    <property type="match status" value="1"/>
</dbReference>
<evidence type="ECO:0000256" key="4">
    <source>
        <dbReference type="ARBA" id="ARBA00022692"/>
    </source>
</evidence>
<keyword evidence="5" id="KW-0547">Nucleotide-binding</keyword>
<dbReference type="PROSITE" id="PS50929">
    <property type="entry name" value="ABC_TM1F"/>
    <property type="match status" value="1"/>
</dbReference>
<evidence type="ECO:0000256" key="3">
    <source>
        <dbReference type="ARBA" id="ARBA00022475"/>
    </source>
</evidence>
<name>A0A7W4Z561_9GAMM</name>
<feature type="domain" description="ABC transmembrane type-1" evidence="13">
    <location>
        <begin position="30"/>
        <end position="311"/>
    </location>
</feature>
<dbReference type="AlphaFoldDB" id="A0A7W4Z561"/>
<dbReference type="SMART" id="SM00382">
    <property type="entry name" value="AAA"/>
    <property type="match status" value="1"/>
</dbReference>
<dbReference type="GO" id="GO:0005524">
    <property type="term" value="F:ATP binding"/>
    <property type="evidence" value="ECO:0007669"/>
    <property type="project" value="UniProtKB-KW"/>
</dbReference>